<reference evidence="1 2" key="1">
    <citation type="submission" date="2024-06" db="EMBL/GenBank/DDBJ databases">
        <title>Sorghum-associated microbial communities from plants grown in Nebraska, USA.</title>
        <authorList>
            <person name="Schachtman D."/>
        </authorList>
    </citation>
    <scope>NUCLEOTIDE SEQUENCE [LARGE SCALE GENOMIC DNA]</scope>
    <source>
        <strain evidence="1 2">3207</strain>
    </source>
</reference>
<organism evidence="1 2">
    <name type="scientific">Kaistia defluvii</name>
    <dbReference type="NCBI Taxonomy" id="410841"/>
    <lineage>
        <taxon>Bacteria</taxon>
        <taxon>Pseudomonadati</taxon>
        <taxon>Pseudomonadota</taxon>
        <taxon>Alphaproteobacteria</taxon>
        <taxon>Hyphomicrobiales</taxon>
        <taxon>Kaistiaceae</taxon>
        <taxon>Kaistia</taxon>
    </lineage>
</organism>
<dbReference type="RefSeq" id="WP_354554019.1">
    <property type="nucleotide sequence ID" value="NZ_JBEPSM010000004.1"/>
</dbReference>
<comment type="caution">
    <text evidence="1">The sequence shown here is derived from an EMBL/GenBank/DDBJ whole genome shotgun (WGS) entry which is preliminary data.</text>
</comment>
<protein>
    <submittedName>
        <fullName evidence="1">Uncharacterized protein</fullName>
    </submittedName>
</protein>
<gene>
    <name evidence="1" type="ORF">ABIE08_004388</name>
</gene>
<evidence type="ECO:0000313" key="1">
    <source>
        <dbReference type="EMBL" id="MET4636430.1"/>
    </source>
</evidence>
<accession>A0ABV2R6Z5</accession>
<dbReference type="Proteomes" id="UP001549321">
    <property type="component" value="Unassembled WGS sequence"/>
</dbReference>
<proteinExistence type="predicted"/>
<keyword evidence="2" id="KW-1185">Reference proteome</keyword>
<sequence>MPEAIKALLKPIATKIGMDLSNSKGDMKNKQQLGGDVIRTLNAKAVLVRPSPEVGTPGNA</sequence>
<dbReference type="EMBL" id="JBEPSM010000004">
    <property type="protein sequence ID" value="MET4636430.1"/>
    <property type="molecule type" value="Genomic_DNA"/>
</dbReference>
<name>A0ABV2R6Z5_9HYPH</name>
<evidence type="ECO:0000313" key="2">
    <source>
        <dbReference type="Proteomes" id="UP001549321"/>
    </source>
</evidence>